<dbReference type="GO" id="GO:0007059">
    <property type="term" value="P:chromosome segregation"/>
    <property type="evidence" value="ECO:0007669"/>
    <property type="project" value="UniProtKB-UniRule"/>
</dbReference>
<dbReference type="EMBL" id="FOUO01000008">
    <property type="protein sequence ID" value="SFM52485.1"/>
    <property type="molecule type" value="Genomic_DNA"/>
</dbReference>
<keyword evidence="8 11" id="KW-0238">DNA-binding</keyword>
<evidence type="ECO:0000256" key="10">
    <source>
        <dbReference type="ARBA" id="ARBA00023306"/>
    </source>
</evidence>
<feature type="active site" evidence="11">
    <location>
        <position position="155"/>
    </location>
</feature>
<feature type="domain" description="Tyr recombinase" evidence="12">
    <location>
        <begin position="116"/>
        <end position="296"/>
    </location>
</feature>
<feature type="active site" evidence="11">
    <location>
        <position position="251"/>
    </location>
</feature>
<dbReference type="InterPro" id="IPR010998">
    <property type="entry name" value="Integrase_recombinase_N"/>
</dbReference>
<dbReference type="InterPro" id="IPR011931">
    <property type="entry name" value="Recomb_XerC"/>
</dbReference>
<evidence type="ECO:0000256" key="4">
    <source>
        <dbReference type="ARBA" id="ARBA00022490"/>
    </source>
</evidence>
<dbReference type="CDD" id="cd00798">
    <property type="entry name" value="INT_XerDC_C"/>
    <property type="match status" value="1"/>
</dbReference>
<dbReference type="HAMAP" id="MF_01808">
    <property type="entry name" value="Recomb_XerC_XerD"/>
    <property type="match status" value="1"/>
</dbReference>
<dbReference type="NCBIfam" id="TIGR02224">
    <property type="entry name" value="recomb_XerC"/>
    <property type="match status" value="1"/>
</dbReference>
<dbReference type="PROSITE" id="PS51898">
    <property type="entry name" value="TYR_RECOMBINASE"/>
    <property type="match status" value="1"/>
</dbReference>
<name>A0A1I4RJU1_ECTMO</name>
<evidence type="ECO:0000256" key="11">
    <source>
        <dbReference type="HAMAP-Rule" id="MF_01808"/>
    </source>
</evidence>
<dbReference type="InterPro" id="IPR013762">
    <property type="entry name" value="Integrase-like_cat_sf"/>
</dbReference>
<dbReference type="InterPro" id="IPR023009">
    <property type="entry name" value="Tyrosine_recombinase_XerC/XerD"/>
</dbReference>
<dbReference type="GO" id="GO:0003677">
    <property type="term" value="F:DNA binding"/>
    <property type="evidence" value="ECO:0007669"/>
    <property type="project" value="UniProtKB-UniRule"/>
</dbReference>
<feature type="active site" evidence="11">
    <location>
        <position position="248"/>
    </location>
</feature>
<dbReference type="InterPro" id="IPR011010">
    <property type="entry name" value="DNA_brk_join_enz"/>
</dbReference>
<comment type="similarity">
    <text evidence="2 11">Belongs to the 'phage' integrase family. XerC subfamily.</text>
</comment>
<dbReference type="NCBIfam" id="NF001399">
    <property type="entry name" value="PRK00283.1"/>
    <property type="match status" value="1"/>
</dbReference>
<keyword evidence="10 11" id="KW-0131">Cell cycle</keyword>
<evidence type="ECO:0000259" key="12">
    <source>
        <dbReference type="PROSITE" id="PS51898"/>
    </source>
</evidence>
<evidence type="ECO:0000256" key="3">
    <source>
        <dbReference type="ARBA" id="ARBA00015804"/>
    </source>
</evidence>
<evidence type="ECO:0000256" key="8">
    <source>
        <dbReference type="ARBA" id="ARBA00023125"/>
    </source>
</evidence>
<reference evidence="14 15" key="1">
    <citation type="submission" date="2016-10" db="EMBL/GenBank/DDBJ databases">
        <authorList>
            <person name="de Groot N.N."/>
        </authorList>
    </citation>
    <scope>NUCLEOTIDE SEQUENCE [LARGE SCALE GENOMIC DNA]</scope>
    <source>
        <strain evidence="14 15">DSM 4180</strain>
    </source>
</reference>
<dbReference type="GO" id="GO:0051301">
    <property type="term" value="P:cell division"/>
    <property type="evidence" value="ECO:0007669"/>
    <property type="project" value="UniProtKB-UniRule"/>
</dbReference>
<dbReference type="Proteomes" id="UP000199556">
    <property type="component" value="Unassembled WGS sequence"/>
</dbReference>
<dbReference type="InterPro" id="IPR050090">
    <property type="entry name" value="Tyrosine_recombinase_XerCD"/>
</dbReference>
<dbReference type="PANTHER" id="PTHR30349">
    <property type="entry name" value="PHAGE INTEGRASE-RELATED"/>
    <property type="match status" value="1"/>
</dbReference>
<organism evidence="14 15">
    <name type="scientific">Ectothiorhodospira mobilis</name>
    <dbReference type="NCBI Taxonomy" id="195064"/>
    <lineage>
        <taxon>Bacteria</taxon>
        <taxon>Pseudomonadati</taxon>
        <taxon>Pseudomonadota</taxon>
        <taxon>Gammaproteobacteria</taxon>
        <taxon>Chromatiales</taxon>
        <taxon>Ectothiorhodospiraceae</taxon>
        <taxon>Ectothiorhodospira</taxon>
    </lineage>
</organism>
<dbReference type="Gene3D" id="1.10.443.10">
    <property type="entry name" value="Intergrase catalytic core"/>
    <property type="match status" value="1"/>
</dbReference>
<dbReference type="InterPro" id="IPR002104">
    <property type="entry name" value="Integrase_catalytic"/>
</dbReference>
<keyword evidence="7 11" id="KW-0229">DNA integration</keyword>
<dbReference type="SUPFAM" id="SSF56349">
    <property type="entry name" value="DNA breaking-rejoining enzymes"/>
    <property type="match status" value="1"/>
</dbReference>
<comment type="function">
    <text evidence="11">Site-specific tyrosine recombinase, which acts by catalyzing the cutting and rejoining of the recombining DNA molecules. The XerC-XerD complex is essential to convert dimers of the bacterial chromosome into monomers to permit their segregation at cell division. It also contributes to the segregational stability of plasmids.</text>
</comment>
<accession>A0A1I4RJU1</accession>
<evidence type="ECO:0000256" key="1">
    <source>
        <dbReference type="ARBA" id="ARBA00004496"/>
    </source>
</evidence>
<evidence type="ECO:0000256" key="7">
    <source>
        <dbReference type="ARBA" id="ARBA00022908"/>
    </source>
</evidence>
<dbReference type="Pfam" id="PF00589">
    <property type="entry name" value="Phage_integrase"/>
    <property type="match status" value="1"/>
</dbReference>
<dbReference type="GO" id="GO:0009037">
    <property type="term" value="F:tyrosine-based site-specific recombinase activity"/>
    <property type="evidence" value="ECO:0007669"/>
    <property type="project" value="UniProtKB-UniRule"/>
</dbReference>
<dbReference type="InterPro" id="IPR004107">
    <property type="entry name" value="Integrase_SAM-like_N"/>
</dbReference>
<dbReference type="GO" id="GO:0006313">
    <property type="term" value="P:DNA transposition"/>
    <property type="evidence" value="ECO:0007669"/>
    <property type="project" value="UniProtKB-UniRule"/>
</dbReference>
<dbReference type="PANTHER" id="PTHR30349:SF81">
    <property type="entry name" value="TYROSINE RECOMBINASE XERC"/>
    <property type="match status" value="1"/>
</dbReference>
<dbReference type="AlphaFoldDB" id="A0A1I4RJU1"/>
<evidence type="ECO:0000313" key="15">
    <source>
        <dbReference type="Proteomes" id="UP000199556"/>
    </source>
</evidence>
<protein>
    <recommendedName>
        <fullName evidence="3 11">Tyrosine recombinase XerC</fullName>
    </recommendedName>
</protein>
<sequence length="309" mass="34756">MNDREDRAVDPRIRAYLEHLSRERAASPHTVAGYRRDLTRLRAHVQRGEDGAVDWSRVTVHDIRALLAARHRAGASGPSLQRLLSAIRGFFNYLLREGVAGINPAQGVRAPRSHRPLPEVLEAEQVARLVELPGGDLLQVRDRAIMELFYSSGLRLAELTDLDVTGLDLADATVRVTGKGRKMRTVPVGRKAREALEAWLARRGEWAPPQEPALFVGRRGRRLSPRAVQRRLAQHAQARGLDRHVHPHLLRHTFASHLLESSQDLRAVQELLGHSDIGTTQIYTHLDYQHLARVYDGAHPRARRRPKGG</sequence>
<comment type="subunit">
    <text evidence="11">Forms a cyclic heterotetrameric complex composed of two molecules of XerC and two molecules of XerD.</text>
</comment>
<feature type="active site" evidence="11">
    <location>
        <position position="179"/>
    </location>
</feature>
<comment type="subcellular location">
    <subcellularLocation>
        <location evidence="1 11">Cytoplasm</location>
    </subcellularLocation>
</comment>
<keyword evidence="9 11" id="KW-0233">DNA recombination</keyword>
<dbReference type="STRING" id="195064.SAMN05421721_10837"/>
<proteinExistence type="inferred from homology"/>
<keyword evidence="6 11" id="KW-0159">Chromosome partition</keyword>
<evidence type="ECO:0000259" key="13">
    <source>
        <dbReference type="PROSITE" id="PS51900"/>
    </source>
</evidence>
<feature type="active site" description="O-(3'-phospho-DNA)-tyrosine intermediate" evidence="11">
    <location>
        <position position="283"/>
    </location>
</feature>
<feature type="domain" description="Core-binding (CB)" evidence="13">
    <location>
        <begin position="7"/>
        <end position="95"/>
    </location>
</feature>
<dbReference type="RefSeq" id="WP_090485296.1">
    <property type="nucleotide sequence ID" value="NZ_FOUO01000008.1"/>
</dbReference>
<keyword evidence="4 11" id="KW-0963">Cytoplasm</keyword>
<dbReference type="Gene3D" id="1.10.150.130">
    <property type="match status" value="1"/>
</dbReference>
<dbReference type="PROSITE" id="PS51900">
    <property type="entry name" value="CB"/>
    <property type="match status" value="1"/>
</dbReference>
<evidence type="ECO:0000313" key="14">
    <source>
        <dbReference type="EMBL" id="SFM52485.1"/>
    </source>
</evidence>
<dbReference type="GO" id="GO:0005737">
    <property type="term" value="C:cytoplasm"/>
    <property type="evidence" value="ECO:0007669"/>
    <property type="project" value="UniProtKB-SubCell"/>
</dbReference>
<evidence type="ECO:0000256" key="2">
    <source>
        <dbReference type="ARBA" id="ARBA00006657"/>
    </source>
</evidence>
<keyword evidence="15" id="KW-1185">Reference proteome</keyword>
<feature type="active site" evidence="11">
    <location>
        <position position="274"/>
    </location>
</feature>
<dbReference type="InterPro" id="IPR044068">
    <property type="entry name" value="CB"/>
</dbReference>
<dbReference type="OrthoDB" id="9801717at2"/>
<evidence type="ECO:0000256" key="5">
    <source>
        <dbReference type="ARBA" id="ARBA00022618"/>
    </source>
</evidence>
<dbReference type="Pfam" id="PF02899">
    <property type="entry name" value="Phage_int_SAM_1"/>
    <property type="match status" value="1"/>
</dbReference>
<keyword evidence="5 11" id="KW-0132">Cell division</keyword>
<gene>
    <name evidence="11" type="primary">xerC</name>
    <name evidence="14" type="ORF">SAMN05421721_10837</name>
</gene>
<evidence type="ECO:0000256" key="9">
    <source>
        <dbReference type="ARBA" id="ARBA00023172"/>
    </source>
</evidence>
<evidence type="ECO:0000256" key="6">
    <source>
        <dbReference type="ARBA" id="ARBA00022829"/>
    </source>
</evidence>